<organism evidence="3 4">
    <name type="scientific">Coemansia biformis</name>
    <dbReference type="NCBI Taxonomy" id="1286918"/>
    <lineage>
        <taxon>Eukaryota</taxon>
        <taxon>Fungi</taxon>
        <taxon>Fungi incertae sedis</taxon>
        <taxon>Zoopagomycota</taxon>
        <taxon>Kickxellomycotina</taxon>
        <taxon>Kickxellomycetes</taxon>
        <taxon>Kickxellales</taxon>
        <taxon>Kickxellaceae</taxon>
        <taxon>Coemansia</taxon>
    </lineage>
</organism>
<feature type="coiled-coil region" evidence="1">
    <location>
        <begin position="191"/>
        <end position="275"/>
    </location>
</feature>
<feature type="non-terminal residue" evidence="3">
    <location>
        <position position="314"/>
    </location>
</feature>
<evidence type="ECO:0000313" key="3">
    <source>
        <dbReference type="EMBL" id="KAJ1718592.1"/>
    </source>
</evidence>
<keyword evidence="1" id="KW-0175">Coiled coil</keyword>
<gene>
    <name evidence="3" type="ORF">LPJ61_006552</name>
</gene>
<proteinExistence type="predicted"/>
<feature type="region of interest" description="Disordered" evidence="2">
    <location>
        <begin position="146"/>
        <end position="182"/>
    </location>
</feature>
<dbReference type="AlphaFoldDB" id="A0A9W7XUB9"/>
<keyword evidence="4" id="KW-1185">Reference proteome</keyword>
<accession>A0A9W7XUB9</accession>
<evidence type="ECO:0000313" key="4">
    <source>
        <dbReference type="Proteomes" id="UP001143981"/>
    </source>
</evidence>
<dbReference type="EMBL" id="JANBOI010003336">
    <property type="protein sequence ID" value="KAJ1718592.1"/>
    <property type="molecule type" value="Genomic_DNA"/>
</dbReference>
<reference evidence="3" key="1">
    <citation type="submission" date="2022-07" db="EMBL/GenBank/DDBJ databases">
        <title>Phylogenomic reconstructions and comparative analyses of Kickxellomycotina fungi.</title>
        <authorList>
            <person name="Reynolds N.K."/>
            <person name="Stajich J.E."/>
            <person name="Barry K."/>
            <person name="Grigoriev I.V."/>
            <person name="Crous P."/>
            <person name="Smith M.E."/>
        </authorList>
    </citation>
    <scope>NUCLEOTIDE SEQUENCE</scope>
    <source>
        <strain evidence="3">BCRC 34381</strain>
    </source>
</reference>
<comment type="caution">
    <text evidence="3">The sequence shown here is derived from an EMBL/GenBank/DDBJ whole genome shotgun (WGS) entry which is preliminary data.</text>
</comment>
<sequence length="314" mass="34818">PVERATDRQPGLGEDDDDNDDDEQQLSRDIDALVEKTRQNAVGIGSTFEQLEAWHRQRQQPGGAGPVYSKNDVEYALAILCGQEATAQQTNCLAEDMDTCHAAVRSALRQLGQAARDTAQRADMQFARNRALGGDLERLALRSEMEERRLAPSPGTPGSVRSLPASAKKSARARQSDSPAAGVDDAVYREIAAVEAQIDEQQKRIDMLDRELADTERAMEEKSTKVRDLETRLAQYCPNGRTVDHTTGIHVPPAQQQLEEEHARLVKELEQHNGVVAVFENMLADLDAQISRMDSKLCDTNERIAEYEKTLGIE</sequence>
<feature type="compositionally biased region" description="Acidic residues" evidence="2">
    <location>
        <begin position="13"/>
        <end position="24"/>
    </location>
</feature>
<protein>
    <submittedName>
        <fullName evidence="3">Uncharacterized protein</fullName>
    </submittedName>
</protein>
<name>A0A9W7XUB9_9FUNG</name>
<evidence type="ECO:0000256" key="2">
    <source>
        <dbReference type="SAM" id="MobiDB-lite"/>
    </source>
</evidence>
<dbReference type="Proteomes" id="UP001143981">
    <property type="component" value="Unassembled WGS sequence"/>
</dbReference>
<evidence type="ECO:0000256" key="1">
    <source>
        <dbReference type="SAM" id="Coils"/>
    </source>
</evidence>
<feature type="region of interest" description="Disordered" evidence="2">
    <location>
        <begin position="1"/>
        <end position="28"/>
    </location>
</feature>